<feature type="region of interest" description="Disordered" evidence="1">
    <location>
        <begin position="35"/>
        <end position="98"/>
    </location>
</feature>
<dbReference type="PANTHER" id="PTHR42048">
    <property type="entry name" value="ARS-BINDING PROTEIN 2"/>
    <property type="match status" value="1"/>
</dbReference>
<keyword evidence="3" id="KW-1185">Reference proteome</keyword>
<dbReference type="InterPro" id="IPR018562">
    <property type="entry name" value="ARS-binding_2"/>
</dbReference>
<dbReference type="PANTHER" id="PTHR42048:SF1">
    <property type="entry name" value="ARS-BINDING PROTEIN 2"/>
    <property type="match status" value="1"/>
</dbReference>
<feature type="compositionally biased region" description="Polar residues" evidence="1">
    <location>
        <begin position="317"/>
        <end position="335"/>
    </location>
</feature>
<organism evidence="2 3">
    <name type="scientific">Hortaea werneckii EXF-2000</name>
    <dbReference type="NCBI Taxonomy" id="1157616"/>
    <lineage>
        <taxon>Eukaryota</taxon>
        <taxon>Fungi</taxon>
        <taxon>Dikarya</taxon>
        <taxon>Ascomycota</taxon>
        <taxon>Pezizomycotina</taxon>
        <taxon>Dothideomycetes</taxon>
        <taxon>Dothideomycetidae</taxon>
        <taxon>Mycosphaerellales</taxon>
        <taxon>Teratosphaeriaceae</taxon>
        <taxon>Hortaea</taxon>
    </lineage>
</organism>
<dbReference type="Proteomes" id="UP000194280">
    <property type="component" value="Unassembled WGS sequence"/>
</dbReference>
<dbReference type="Pfam" id="PF09441">
    <property type="entry name" value="Abp2"/>
    <property type="match status" value="1"/>
</dbReference>
<evidence type="ECO:0000313" key="2">
    <source>
        <dbReference type="EMBL" id="OTA38411.1"/>
    </source>
</evidence>
<dbReference type="EMBL" id="MUNK01000011">
    <property type="protein sequence ID" value="OTA38411.1"/>
    <property type="molecule type" value="Genomic_DNA"/>
</dbReference>
<comment type="caution">
    <text evidence="2">The sequence shown here is derived from an EMBL/GenBank/DDBJ whole genome shotgun (WGS) entry which is preliminary data.</text>
</comment>
<gene>
    <name evidence="2" type="ORF">BTJ68_01824</name>
</gene>
<dbReference type="VEuPathDB" id="FungiDB:BTJ68_01824"/>
<dbReference type="AlphaFoldDB" id="A0A1Z5TR56"/>
<dbReference type="GO" id="GO:0003688">
    <property type="term" value="F:DNA replication origin binding"/>
    <property type="evidence" value="ECO:0007669"/>
    <property type="project" value="TreeGrafter"/>
</dbReference>
<evidence type="ECO:0008006" key="4">
    <source>
        <dbReference type="Google" id="ProtNLM"/>
    </source>
</evidence>
<feature type="compositionally biased region" description="Low complexity" evidence="1">
    <location>
        <begin position="286"/>
        <end position="296"/>
    </location>
</feature>
<dbReference type="STRING" id="1157616.A0A1Z5TR56"/>
<proteinExistence type="predicted"/>
<dbReference type="InParanoid" id="A0A1Z5TR56"/>
<feature type="region of interest" description="Disordered" evidence="1">
    <location>
        <begin position="373"/>
        <end position="526"/>
    </location>
</feature>
<evidence type="ECO:0000256" key="1">
    <source>
        <dbReference type="SAM" id="MobiDB-lite"/>
    </source>
</evidence>
<protein>
    <recommendedName>
        <fullName evidence="4">ARS-binding protein 2</fullName>
    </recommendedName>
</protein>
<accession>A0A1Z5TR56</accession>
<reference evidence="2 3" key="1">
    <citation type="submission" date="2017-01" db="EMBL/GenBank/DDBJ databases">
        <title>The recent genome duplication of the halophilic yeast Hortaea werneckii: insights from long-read sequencing.</title>
        <authorList>
            <person name="Sinha S."/>
            <person name="Flibotte S."/>
            <person name="Neira M."/>
            <person name="Lenassi M."/>
            <person name="Gostincar C."/>
            <person name="Stajich J.E."/>
            <person name="Nislow C.E."/>
        </authorList>
    </citation>
    <scope>NUCLEOTIDE SEQUENCE [LARGE SCALE GENOMIC DNA]</scope>
    <source>
        <strain evidence="2 3">EXF-2000</strain>
    </source>
</reference>
<feature type="region of interest" description="Disordered" evidence="1">
    <location>
        <begin position="244"/>
        <end position="335"/>
    </location>
</feature>
<sequence>MYRHSDASAGAAQHSFLSASTPLSSFSQTQFPSPLFALDPSLHSGPQVPQADPERAGRVAPAAPDDRTRQPTRSHSPEIPRSSKGPYRPADRSLPTSQADAKSLTDIYVAFILYCNPHFPLDVDSTALRANFNTLPKSDNKDFETWRLFELIKRFEAKEIKTWGQLALELGVEAPDVAKGQSVQKVQQYSVRLKRWMRAMHIDAFFEFLMGKQHVYFTEIPHPSDPYQPGGRDGVQVEEDLAVRALDPSFKPKRGRRRNSETELEAESEGSSRQKQRKGTGEDDFSSSLSAFPASAHPDSYRDPWTLASAVLPRPLTPSSGKTNAPQTAVASTAPSHLRWQLHGDQRGGASPHPMTAHPQSMAAHIDAAFDEPRSAVTPSTKRRRKHGPAVSSAWSSNTPGTRPRGRPPANKTFQEGPYSTFPADPNGRGSAPARITPDPPPPPTVTARTTPPMPPPIVRRQSDGPGKLTGKLSLQVPQHTGGSVRLATPPPRLLVNGEKNGESDGGSSSITPTIEAPPQESRPQFTQQRVLGNMQVPDRDIPGFAFEALKRILTSDLLRAELTGRPNRISGDEAKRLADAVLQRLGVPRQDTDESKDDIARLTAASWLGLGEQLNVPLRPATSTGKKIVVTRFRTDADGYEEIVTTDEAGTSNIREVFDLSWVASINGCNGSFELKGLSLGEPEPHVEDTHDQMLRRTFALARDIGGSADSALKNALQNATEARVGSITPGRRYDEDGVDWKAKCMAMEMGGRMAMGEYHKLRSRLIDQILDTLL</sequence>
<dbReference type="OrthoDB" id="2104370at2759"/>
<evidence type="ECO:0000313" key="3">
    <source>
        <dbReference type="Proteomes" id="UP000194280"/>
    </source>
</evidence>
<name>A0A1Z5TR56_HORWE</name>